<dbReference type="AlphaFoldDB" id="A0A380A4G7"/>
<accession>A0A380A4G7</accession>
<keyword evidence="2" id="KW-1185">Reference proteome</keyword>
<gene>
    <name evidence="1" type="ORF">NCTC10738_02258</name>
</gene>
<organism evidence="1 2">
    <name type="scientific">Shewanella algae</name>
    <dbReference type="NCBI Taxonomy" id="38313"/>
    <lineage>
        <taxon>Bacteria</taxon>
        <taxon>Pseudomonadati</taxon>
        <taxon>Pseudomonadota</taxon>
        <taxon>Gammaproteobacteria</taxon>
        <taxon>Alteromonadales</taxon>
        <taxon>Shewanellaceae</taxon>
        <taxon>Shewanella</taxon>
    </lineage>
</organism>
<dbReference type="Proteomes" id="UP000254069">
    <property type="component" value="Unassembled WGS sequence"/>
</dbReference>
<evidence type="ECO:0000313" key="1">
    <source>
        <dbReference type="EMBL" id="SUI74159.1"/>
    </source>
</evidence>
<reference evidence="1 2" key="1">
    <citation type="submission" date="2018-06" db="EMBL/GenBank/DDBJ databases">
        <authorList>
            <consortium name="Pathogen Informatics"/>
            <person name="Doyle S."/>
        </authorList>
    </citation>
    <scope>NUCLEOTIDE SEQUENCE [LARGE SCALE GENOMIC DNA]</scope>
    <source>
        <strain evidence="1 2">NCTC10738</strain>
    </source>
</reference>
<dbReference type="EMBL" id="UGYO01000001">
    <property type="protein sequence ID" value="SUI74159.1"/>
    <property type="molecule type" value="Genomic_DNA"/>
</dbReference>
<name>A0A380A4G7_9GAMM</name>
<sequence length="47" mass="5504">MSAVDASAQPLYIINKASHFRGFSKPKHLFNLWIHLFSFLRGCEIRR</sequence>
<evidence type="ECO:0000313" key="2">
    <source>
        <dbReference type="Proteomes" id="UP000254069"/>
    </source>
</evidence>
<proteinExistence type="predicted"/>
<protein>
    <submittedName>
        <fullName evidence="1">Uncharacterized protein</fullName>
    </submittedName>
</protein>